<feature type="coiled-coil region" evidence="1">
    <location>
        <begin position="148"/>
        <end position="192"/>
    </location>
</feature>
<reference evidence="2 3" key="1">
    <citation type="journal article" date="2015" name="Genome Announc.">
        <title>Genomes of Geoalkalibacter ferrihydriticus Z-0531T and Geoalkalibacter subterraneus Red1T, Two Haloalkaliphilic Metal-Reducing Deltaproteobacteria.</title>
        <authorList>
            <person name="Badalamenti J.P."/>
            <person name="Krajmalnik-Brown R."/>
            <person name="Torres C.I."/>
            <person name="Bond D.R."/>
        </authorList>
    </citation>
    <scope>NUCLEOTIDE SEQUENCE [LARGE SCALE GENOMIC DNA]</scope>
    <source>
        <strain evidence="2 3">Red1</strain>
    </source>
</reference>
<dbReference type="KEGG" id="gsb:GSUB_04085"/>
<dbReference type="STRING" id="483547.GSUB_04085"/>
<dbReference type="HOGENOM" id="CLU_1382402_0_0_7"/>
<keyword evidence="3" id="KW-1185">Reference proteome</keyword>
<dbReference type="EMBL" id="CP010311">
    <property type="protein sequence ID" value="AJF05905.1"/>
    <property type="molecule type" value="Genomic_DNA"/>
</dbReference>
<accession>A0A0B5FP82</accession>
<name>A0A0B5FP82_9BACT</name>
<gene>
    <name evidence="2" type="ORF">GSUB_04085</name>
</gene>
<evidence type="ECO:0000256" key="1">
    <source>
        <dbReference type="SAM" id="Coils"/>
    </source>
</evidence>
<protein>
    <submittedName>
        <fullName evidence="2">Uncharacterized protein</fullName>
    </submittedName>
</protein>
<evidence type="ECO:0000313" key="2">
    <source>
        <dbReference type="EMBL" id="AJF05905.1"/>
    </source>
</evidence>
<dbReference type="OrthoDB" id="10016465at2"/>
<sequence>MSRTFQFLLPALFAVLLLGGCAFLRELHLPAQLPAAPEIADEAVNAEGNLIDAEFEHSVDTSEAESLLTFLAYLETLSPDEQDQVYQEVKNQFDDSPDQQVRLRLALLQIQPGRSFTDFSEGRKLLQDYGRDSQEQGDAGLGALANLLEALAREHNLLTAQLVDEKRANEHLARQLNELKNIENILKSREVESLPGM</sequence>
<evidence type="ECO:0000313" key="3">
    <source>
        <dbReference type="Proteomes" id="UP000035036"/>
    </source>
</evidence>
<proteinExistence type="predicted"/>
<organism evidence="2 3">
    <name type="scientific">Geoalkalibacter subterraneus</name>
    <dbReference type="NCBI Taxonomy" id="483547"/>
    <lineage>
        <taxon>Bacteria</taxon>
        <taxon>Pseudomonadati</taxon>
        <taxon>Thermodesulfobacteriota</taxon>
        <taxon>Desulfuromonadia</taxon>
        <taxon>Desulfuromonadales</taxon>
        <taxon>Geoalkalibacteraceae</taxon>
        <taxon>Geoalkalibacter</taxon>
    </lineage>
</organism>
<dbReference type="Proteomes" id="UP000035036">
    <property type="component" value="Chromosome"/>
</dbReference>
<keyword evidence="1" id="KW-0175">Coiled coil</keyword>
<dbReference type="RefSeq" id="WP_040199313.1">
    <property type="nucleotide sequence ID" value="NZ_CP010311.1"/>
</dbReference>
<dbReference type="PROSITE" id="PS51257">
    <property type="entry name" value="PROKAR_LIPOPROTEIN"/>
    <property type="match status" value="1"/>
</dbReference>
<dbReference type="AlphaFoldDB" id="A0A0B5FP82"/>